<dbReference type="EMBL" id="OU015567">
    <property type="protein sequence ID" value="CAG5110653.1"/>
    <property type="molecule type" value="Genomic_DNA"/>
</dbReference>
<evidence type="ECO:0000313" key="4">
    <source>
        <dbReference type="Proteomes" id="UP001158576"/>
    </source>
</evidence>
<evidence type="ECO:0000259" key="2">
    <source>
        <dbReference type="PROSITE" id="PS50234"/>
    </source>
</evidence>
<organism evidence="3 4">
    <name type="scientific">Oikopleura dioica</name>
    <name type="common">Tunicate</name>
    <dbReference type="NCBI Taxonomy" id="34765"/>
    <lineage>
        <taxon>Eukaryota</taxon>
        <taxon>Metazoa</taxon>
        <taxon>Chordata</taxon>
        <taxon>Tunicata</taxon>
        <taxon>Appendicularia</taxon>
        <taxon>Copelata</taxon>
        <taxon>Oikopleuridae</taxon>
        <taxon>Oikopleura</taxon>
    </lineage>
</organism>
<feature type="domain" description="VWFA" evidence="2">
    <location>
        <begin position="2"/>
        <end position="180"/>
    </location>
</feature>
<dbReference type="Proteomes" id="UP001158576">
    <property type="component" value="Chromosome 2"/>
</dbReference>
<reference evidence="3 4" key="1">
    <citation type="submission" date="2021-04" db="EMBL/GenBank/DDBJ databases">
        <authorList>
            <person name="Bliznina A."/>
        </authorList>
    </citation>
    <scope>NUCLEOTIDE SEQUENCE [LARGE SCALE GENOMIC DNA]</scope>
</reference>
<proteinExistence type="predicted"/>
<protein>
    <submittedName>
        <fullName evidence="3">Oidioi.mRNA.OKI2018_I69.chr2.g5035.t1.cds</fullName>
    </submittedName>
</protein>
<dbReference type="Pfam" id="PF00092">
    <property type="entry name" value="VWA"/>
    <property type="match status" value="1"/>
</dbReference>
<dbReference type="Gene3D" id="3.40.50.410">
    <property type="entry name" value="von Willebrand factor, type A domain"/>
    <property type="match status" value="1"/>
</dbReference>
<feature type="region of interest" description="Disordered" evidence="1">
    <location>
        <begin position="233"/>
        <end position="265"/>
    </location>
</feature>
<dbReference type="InterPro" id="IPR036465">
    <property type="entry name" value="vWFA_dom_sf"/>
</dbReference>
<dbReference type="InterPro" id="IPR002035">
    <property type="entry name" value="VWF_A"/>
</dbReference>
<keyword evidence="4" id="KW-1185">Reference proteome</keyword>
<gene>
    <name evidence="3" type="ORF">OKIOD_LOCUS13800</name>
</gene>
<dbReference type="SUPFAM" id="SSF53300">
    <property type="entry name" value="vWA-like"/>
    <property type="match status" value="1"/>
</dbReference>
<sequence length="265" mass="30367">MDIVFMVDTGHDNQEALDNQKRMLQNLTTWIPRTNRATNFHQQKLFAFNKETTKVPGFTQKYATLKRKIDRITLNPGKTIPIDKLTDKSLDLFSMAFSGGRKENKKVVILLHSGIGSVDEKSALAESFWSEEKKPEDIPFVISVTPEEFSPSQLLRISENHCFVFQPTSWQKLNTVTNMIKQRLCEISASEEQYPGLTPPPAAKKSDLFENQKRNAPTSSKFWSIMTIQTEEPQFKSSKTSKNSSQKRLKTSTTEELGMLWRDTR</sequence>
<accession>A0ABN7T4U0</accession>
<name>A0ABN7T4U0_OIKDI</name>
<evidence type="ECO:0000256" key="1">
    <source>
        <dbReference type="SAM" id="MobiDB-lite"/>
    </source>
</evidence>
<evidence type="ECO:0000313" key="3">
    <source>
        <dbReference type="EMBL" id="CAG5110653.1"/>
    </source>
</evidence>
<dbReference type="PROSITE" id="PS50234">
    <property type="entry name" value="VWFA"/>
    <property type="match status" value="1"/>
</dbReference>